<evidence type="ECO:0000256" key="1">
    <source>
        <dbReference type="SAM" id="Phobius"/>
    </source>
</evidence>
<feature type="transmembrane region" description="Helical" evidence="1">
    <location>
        <begin position="21"/>
        <end position="42"/>
    </location>
</feature>
<keyword evidence="1" id="KW-0472">Membrane</keyword>
<organism evidence="2 3">
    <name type="scientific">Aggregatimonas sangjinii</name>
    <dbReference type="NCBI Taxonomy" id="2583587"/>
    <lineage>
        <taxon>Bacteria</taxon>
        <taxon>Pseudomonadati</taxon>
        <taxon>Bacteroidota</taxon>
        <taxon>Flavobacteriia</taxon>
        <taxon>Flavobacteriales</taxon>
        <taxon>Flavobacteriaceae</taxon>
        <taxon>Aggregatimonas</taxon>
    </lineage>
</organism>
<dbReference type="InterPro" id="IPR045749">
    <property type="entry name" value="DUF6090"/>
</dbReference>
<dbReference type="OrthoDB" id="1430261at2"/>
<evidence type="ECO:0000313" key="2">
    <source>
        <dbReference type="EMBL" id="QCW99064.1"/>
    </source>
</evidence>
<sequence>MIQFFRRIRNHHVVKNRVGKYILYAIGEIFLVVIGILIAVTINNRNEQEKRFAQLETYRTSLVQELQQDIINLNKSKEFLLRKRKSIRHYLDYYSTKNPEITILLGRLDSVNTSKSAFYTGTYTIEDLITTGNLSLFPKNEKEAILKLKNLQERYFSYETQTIENIALYDLELKKSTDLLYLNGYSDKQHPSVRNWRNNLGSMQFLVLNNTLAESLKLYDFQEELYGNLSEETTALEKLLNDQTRTTY</sequence>
<dbReference type="EMBL" id="CP040710">
    <property type="protein sequence ID" value="QCW99064.1"/>
    <property type="molecule type" value="Genomic_DNA"/>
</dbReference>
<protein>
    <submittedName>
        <fullName evidence="2">Uncharacterized protein</fullName>
    </submittedName>
</protein>
<accession>A0A5B7SKL4</accession>
<dbReference type="Proteomes" id="UP000310017">
    <property type="component" value="Chromosome"/>
</dbReference>
<dbReference type="Pfam" id="PF19578">
    <property type="entry name" value="DUF6090"/>
    <property type="match status" value="1"/>
</dbReference>
<dbReference type="RefSeq" id="WP_138851419.1">
    <property type="nucleotide sequence ID" value="NZ_CP040710.1"/>
</dbReference>
<keyword evidence="1" id="KW-0812">Transmembrane</keyword>
<keyword evidence="1" id="KW-1133">Transmembrane helix</keyword>
<dbReference type="KEGG" id="asag:FGM00_02630"/>
<reference evidence="2 3" key="1">
    <citation type="submission" date="2019-05" db="EMBL/GenBank/DDBJ databases">
        <title>Genome sequencing of F202Z8.</title>
        <authorList>
            <person name="Kwon Y.M."/>
        </authorList>
    </citation>
    <scope>NUCLEOTIDE SEQUENCE [LARGE SCALE GENOMIC DNA]</scope>
    <source>
        <strain evidence="2 3">F202Z8</strain>
    </source>
</reference>
<name>A0A5B7SKL4_9FLAO</name>
<gene>
    <name evidence="2" type="ORF">FGM00_02630</name>
</gene>
<evidence type="ECO:0000313" key="3">
    <source>
        <dbReference type="Proteomes" id="UP000310017"/>
    </source>
</evidence>
<dbReference type="AlphaFoldDB" id="A0A5B7SKL4"/>
<proteinExistence type="predicted"/>
<keyword evidence="3" id="KW-1185">Reference proteome</keyword>